<comment type="similarity">
    <text evidence="1">Belongs to the short-chain dehydrogenases/reductases (SDR) family.</text>
</comment>
<evidence type="ECO:0008006" key="5">
    <source>
        <dbReference type="Google" id="ProtNLM"/>
    </source>
</evidence>
<dbReference type="EMBL" id="SEOQ01000924">
    <property type="protein sequence ID" value="TFY55361.1"/>
    <property type="molecule type" value="Genomic_DNA"/>
</dbReference>
<evidence type="ECO:0000313" key="3">
    <source>
        <dbReference type="EMBL" id="TFY55361.1"/>
    </source>
</evidence>
<dbReference type="Pfam" id="PF00106">
    <property type="entry name" value="adh_short"/>
    <property type="match status" value="1"/>
</dbReference>
<dbReference type="InterPro" id="IPR036291">
    <property type="entry name" value="NAD(P)-bd_dom_sf"/>
</dbReference>
<evidence type="ECO:0000256" key="2">
    <source>
        <dbReference type="ARBA" id="ARBA00023002"/>
    </source>
</evidence>
<dbReference type="STRING" id="205917.A0A4Y9Y1U8"/>
<dbReference type="PANTHER" id="PTHR24320:SF152">
    <property type="entry name" value="SHORT-CHAIN DEHYDROGENASE_REDUCTASE FAMILY PROTEIN"/>
    <property type="match status" value="1"/>
</dbReference>
<name>A0A4Y9Y1U8_9AGAM</name>
<dbReference type="OrthoDB" id="542013at2759"/>
<reference evidence="3 4" key="1">
    <citation type="submission" date="2019-02" db="EMBL/GenBank/DDBJ databases">
        <title>Genome sequencing of the rare red list fungi Dentipellis fragilis.</title>
        <authorList>
            <person name="Buettner E."/>
            <person name="Kellner H."/>
        </authorList>
    </citation>
    <scope>NUCLEOTIDE SEQUENCE [LARGE SCALE GENOMIC DNA]</scope>
    <source>
        <strain evidence="3 4">DSM 105465</strain>
    </source>
</reference>
<dbReference type="Gene3D" id="3.40.50.720">
    <property type="entry name" value="NAD(P)-binding Rossmann-like Domain"/>
    <property type="match status" value="1"/>
</dbReference>
<comment type="caution">
    <text evidence="3">The sequence shown here is derived from an EMBL/GenBank/DDBJ whole genome shotgun (WGS) entry which is preliminary data.</text>
</comment>
<dbReference type="InterPro" id="IPR002347">
    <property type="entry name" value="SDR_fam"/>
</dbReference>
<dbReference type="PRINTS" id="PR00081">
    <property type="entry name" value="GDHRDH"/>
</dbReference>
<organism evidence="3 4">
    <name type="scientific">Dentipellis fragilis</name>
    <dbReference type="NCBI Taxonomy" id="205917"/>
    <lineage>
        <taxon>Eukaryota</taxon>
        <taxon>Fungi</taxon>
        <taxon>Dikarya</taxon>
        <taxon>Basidiomycota</taxon>
        <taxon>Agaricomycotina</taxon>
        <taxon>Agaricomycetes</taxon>
        <taxon>Russulales</taxon>
        <taxon>Hericiaceae</taxon>
        <taxon>Dentipellis</taxon>
    </lineage>
</organism>
<dbReference type="Proteomes" id="UP000298327">
    <property type="component" value="Unassembled WGS sequence"/>
</dbReference>
<keyword evidence="4" id="KW-1185">Reference proteome</keyword>
<keyword evidence="2" id="KW-0560">Oxidoreductase</keyword>
<gene>
    <name evidence="3" type="ORF">EVG20_g9343</name>
</gene>
<dbReference type="PANTHER" id="PTHR24320">
    <property type="entry name" value="RETINOL DEHYDROGENASE"/>
    <property type="match status" value="1"/>
</dbReference>
<sequence>MSFDWDKSRRRQEAPLPSLDLPDLAGKVVVVTGGNTGIGYEIAKYAAANGAAKVIIACRNAPKGKAAIASIMHEISRGPNEVESWPLDLASFASVRAFAQRYKDSGIPLDVLVNNAAMHSVGKQTSEDGLDLLIQVDHISPLLLTLLLLPVLERPSSDAAHTGPARIVWVTSEGAALPPFPEASLPQPVTALCARNFLTREAEHEMYFTAKLLNIACCIELARLLSETPGQREVKVAAAHPGLVASELGKKDIEGENFKPVDLKGRYGMKPRTPADGAKSILVPIAYPSHKVWGRTRTRWSGEKAREEGEVVDVGMAVMPVFESMEVMQEYPTKAQDGELRKRVWADSVQLASLEYIEVDKRLVRL</sequence>
<protein>
    <recommendedName>
        <fullName evidence="5">NAD(P)-binding protein</fullName>
    </recommendedName>
</protein>
<dbReference type="SUPFAM" id="SSF51735">
    <property type="entry name" value="NAD(P)-binding Rossmann-fold domains"/>
    <property type="match status" value="1"/>
</dbReference>
<dbReference type="GO" id="GO:0016491">
    <property type="term" value="F:oxidoreductase activity"/>
    <property type="evidence" value="ECO:0007669"/>
    <property type="project" value="UniProtKB-KW"/>
</dbReference>
<accession>A0A4Y9Y1U8</accession>
<evidence type="ECO:0000313" key="4">
    <source>
        <dbReference type="Proteomes" id="UP000298327"/>
    </source>
</evidence>
<evidence type="ECO:0000256" key="1">
    <source>
        <dbReference type="ARBA" id="ARBA00006484"/>
    </source>
</evidence>
<proteinExistence type="inferred from homology"/>
<dbReference type="AlphaFoldDB" id="A0A4Y9Y1U8"/>